<name>A0A9W8CYJ8_9FUNG</name>
<organism evidence="3 4">
    <name type="scientific">Coemansia biformis</name>
    <dbReference type="NCBI Taxonomy" id="1286918"/>
    <lineage>
        <taxon>Eukaryota</taxon>
        <taxon>Fungi</taxon>
        <taxon>Fungi incertae sedis</taxon>
        <taxon>Zoopagomycota</taxon>
        <taxon>Kickxellomycotina</taxon>
        <taxon>Kickxellomycetes</taxon>
        <taxon>Kickxellales</taxon>
        <taxon>Kickxellaceae</taxon>
        <taxon>Coemansia</taxon>
    </lineage>
</organism>
<feature type="domain" description="Lethal giant larvae (Lgl)-like C-terminal" evidence="2">
    <location>
        <begin position="751"/>
        <end position="1084"/>
    </location>
</feature>
<dbReference type="GO" id="GO:0006893">
    <property type="term" value="P:Golgi to plasma membrane transport"/>
    <property type="evidence" value="ECO:0007669"/>
    <property type="project" value="TreeGrafter"/>
</dbReference>
<proteinExistence type="predicted"/>
<dbReference type="InterPro" id="IPR013905">
    <property type="entry name" value="Lgl_C_dom"/>
</dbReference>
<dbReference type="GO" id="GO:0005096">
    <property type="term" value="F:GTPase activator activity"/>
    <property type="evidence" value="ECO:0007669"/>
    <property type="project" value="TreeGrafter"/>
</dbReference>
<dbReference type="PANTHER" id="PTHR10241">
    <property type="entry name" value="LETHAL 2 GIANT LARVAE PROTEIN"/>
    <property type="match status" value="1"/>
</dbReference>
<evidence type="ECO:0000256" key="1">
    <source>
        <dbReference type="SAM" id="MobiDB-lite"/>
    </source>
</evidence>
<dbReference type="EMBL" id="JANBOI010000065">
    <property type="protein sequence ID" value="KAJ1734624.1"/>
    <property type="molecule type" value="Genomic_DNA"/>
</dbReference>
<gene>
    <name evidence="3" type="primary">STXBP5</name>
    <name evidence="3" type="ORF">LPJ61_000978</name>
</gene>
<sequence>MSGPRAAPELLQVIEDRAVDPAVGATAAAVDPTQHVIAVGYATGAVRLFFAGHPLSTEVRLGGSSPIRHLAFVPGDPALAAIDSQGVLRVLDTDTLEVCFAFDIPLPPTCIGLIPGTSWLLVGTNAGRVYFVDAVEGRKSDFSIGCLATPTSPVAAVEAHPVEAEKILVAYASGECVVCDLGRASDSEKAMVLSRHRFEHPPALTQQHPQDAGTDAGPAAPRLSGAGWSPTGERFAAAYSSGVVCVFNAAAGAAPVAARVVQCPDLRTLEGGDGAAVGDADRGMRALRGIRWCTHAQLDRSFLVVDSEATTGTQAQIHILEAKCRDTNVKSSRDIASGGSYALPSPLLAVTSVPGMSPWRNGNDGVRYLAVIAGRRPRVQLLDILPSMHLRPSKELPDELEWCLAAPRSLHRAAGELNSALGRFLAGTFRRGQPVPAEGIATDPRAPSAAPQKIARLYCCIDGSDKLSFWCAADGRLQRCHGLDLDLRRLARLVGVDGEATSVSLCAQIGLLAVGMASGEVLLAMLTSDPWASHAQRYTPLAELQGQAAVYYRQQSSTGPRAPKHSREARGGQPPGLRLDTGLQSLQAAPTLGSEPANPAAPRTTSLHEAGLLRRGSKRISASFGTLFRRASLTSEFTDKRQRDRRATAVADHGSRLRGFAAHQRKAAASADVGADLARPAQINAGDWSEQLGRMNGDMSQMLFGLRFDIDEQQRIFGAGQPTEAPAEGTGTPMPGAGASPRVESTPRPYAMPFMLARFVNRRVSCVATARDGLAAVAYECGAIVVIDGFRQRTLLADNINMVPAATSSVRSLFDDSHTDATAPAASVTAAIFSARPDQAQQTTYAQDTTVGTLLVGTSQGHVVQYAVYDVASPPRVVARPSAAPVTYLWSDDDGNLGLELAAAAAAVTTGVSQRPFIAATASAISLYAGPDTAPTATFSVPDPHAQLVAVRMVRLGSGWRGVAAVDSRASVALFSLPDLRCVARQPLPGDAGALLSSANVHLGEDGGIDILGPAGRLLQLRIAPGSSDPDAAADCLKNAQRPRFDPSLQPPARPARKGLTSWLLGKATDPSRDIDRLLGSHHRDLLRGGGTRPGARLRKDAAPPEADDMASPKGSRRRRDSKVEDITATLAATPLAEAQEMLDMRGQQLEDITDATQQMRGQTQGFLDRIRAHNAKQERRSKRRLGLF</sequence>
<dbReference type="GO" id="GO:0005737">
    <property type="term" value="C:cytoplasm"/>
    <property type="evidence" value="ECO:0007669"/>
    <property type="project" value="TreeGrafter"/>
</dbReference>
<dbReference type="Gene3D" id="2.130.10.10">
    <property type="entry name" value="YVTN repeat-like/Quinoprotein amine dehydrogenase"/>
    <property type="match status" value="1"/>
</dbReference>
<dbReference type="InterPro" id="IPR015943">
    <property type="entry name" value="WD40/YVTN_repeat-like_dom_sf"/>
</dbReference>
<evidence type="ECO:0000313" key="3">
    <source>
        <dbReference type="EMBL" id="KAJ1734624.1"/>
    </source>
</evidence>
<evidence type="ECO:0000259" key="2">
    <source>
        <dbReference type="Pfam" id="PF08596"/>
    </source>
</evidence>
<dbReference type="AlphaFoldDB" id="A0A9W8CYJ8"/>
<feature type="region of interest" description="Disordered" evidence="1">
    <location>
        <begin position="1041"/>
        <end position="1065"/>
    </location>
</feature>
<dbReference type="SUPFAM" id="SSF50978">
    <property type="entry name" value="WD40 repeat-like"/>
    <property type="match status" value="1"/>
</dbReference>
<feature type="region of interest" description="Disordered" evidence="1">
    <location>
        <begin position="201"/>
        <end position="225"/>
    </location>
</feature>
<feature type="region of interest" description="Disordered" evidence="1">
    <location>
        <begin position="553"/>
        <end position="612"/>
    </location>
</feature>
<keyword evidence="4" id="KW-1185">Reference proteome</keyword>
<dbReference type="GO" id="GO:0006887">
    <property type="term" value="P:exocytosis"/>
    <property type="evidence" value="ECO:0007669"/>
    <property type="project" value="TreeGrafter"/>
</dbReference>
<dbReference type="Proteomes" id="UP001143981">
    <property type="component" value="Unassembled WGS sequence"/>
</dbReference>
<feature type="region of interest" description="Disordered" evidence="1">
    <location>
        <begin position="1084"/>
        <end position="1125"/>
    </location>
</feature>
<reference evidence="3" key="1">
    <citation type="submission" date="2022-07" db="EMBL/GenBank/DDBJ databases">
        <title>Phylogenomic reconstructions and comparative analyses of Kickxellomycotina fungi.</title>
        <authorList>
            <person name="Reynolds N.K."/>
            <person name="Stajich J.E."/>
            <person name="Barry K."/>
            <person name="Grigoriev I.V."/>
            <person name="Crous P."/>
            <person name="Smith M.E."/>
        </authorList>
    </citation>
    <scope>NUCLEOTIDE SEQUENCE</scope>
    <source>
        <strain evidence="3">BCRC 34381</strain>
    </source>
</reference>
<protein>
    <submittedName>
        <fullName evidence="3">Syntaxin-binding protein 5</fullName>
    </submittedName>
</protein>
<dbReference type="GO" id="GO:0019905">
    <property type="term" value="F:syntaxin binding"/>
    <property type="evidence" value="ECO:0007669"/>
    <property type="project" value="TreeGrafter"/>
</dbReference>
<dbReference type="Pfam" id="PF08596">
    <property type="entry name" value="Lgl_C"/>
    <property type="match status" value="1"/>
</dbReference>
<dbReference type="InterPro" id="IPR036322">
    <property type="entry name" value="WD40_repeat_dom_sf"/>
</dbReference>
<feature type="region of interest" description="Disordered" evidence="1">
    <location>
        <begin position="721"/>
        <end position="743"/>
    </location>
</feature>
<dbReference type="GO" id="GO:0005886">
    <property type="term" value="C:plasma membrane"/>
    <property type="evidence" value="ECO:0007669"/>
    <property type="project" value="TreeGrafter"/>
</dbReference>
<dbReference type="GO" id="GO:0045159">
    <property type="term" value="F:myosin II binding"/>
    <property type="evidence" value="ECO:0007669"/>
    <property type="project" value="TreeGrafter"/>
</dbReference>
<comment type="caution">
    <text evidence="3">The sequence shown here is derived from an EMBL/GenBank/DDBJ whole genome shotgun (WGS) entry which is preliminary data.</text>
</comment>
<accession>A0A9W8CYJ8</accession>
<dbReference type="OrthoDB" id="19944at2759"/>
<evidence type="ECO:0000313" key="4">
    <source>
        <dbReference type="Proteomes" id="UP001143981"/>
    </source>
</evidence>
<dbReference type="PANTHER" id="PTHR10241:SF25">
    <property type="entry name" value="TOMOSYN, ISOFORM C"/>
    <property type="match status" value="1"/>
</dbReference>